<organism evidence="2">
    <name type="scientific">uncultured Caudovirales phage</name>
    <dbReference type="NCBI Taxonomy" id="2100421"/>
    <lineage>
        <taxon>Viruses</taxon>
        <taxon>Duplodnaviria</taxon>
        <taxon>Heunggongvirae</taxon>
        <taxon>Uroviricota</taxon>
        <taxon>Caudoviricetes</taxon>
        <taxon>Peduoviridae</taxon>
        <taxon>Maltschvirus</taxon>
        <taxon>Maltschvirus maltsch</taxon>
    </lineage>
</organism>
<evidence type="ECO:0000313" key="2">
    <source>
        <dbReference type="EMBL" id="CAB4160535.1"/>
    </source>
</evidence>
<proteinExistence type="predicted"/>
<dbReference type="InterPro" id="IPR006429">
    <property type="entry name" value="Phage_lambda_portal"/>
</dbReference>
<dbReference type="GO" id="GO:0005198">
    <property type="term" value="F:structural molecule activity"/>
    <property type="evidence" value="ECO:0007669"/>
    <property type="project" value="InterPro"/>
</dbReference>
<accession>A0A6J5NU14</accession>
<dbReference type="EMBL" id="LR796705">
    <property type="protein sequence ID" value="CAB4160535.1"/>
    <property type="molecule type" value="Genomic_DNA"/>
</dbReference>
<dbReference type="Pfam" id="PF05136">
    <property type="entry name" value="Phage_portal_2"/>
    <property type="match status" value="1"/>
</dbReference>
<name>A0A6J5NU14_9CAUD</name>
<protein>
    <submittedName>
        <fullName evidence="2">Phage portal protein, lambda family</fullName>
    </submittedName>
</protein>
<feature type="non-terminal residue" evidence="2">
    <location>
        <position position="1"/>
    </location>
</feature>
<dbReference type="GO" id="GO:0019068">
    <property type="term" value="P:virion assembly"/>
    <property type="evidence" value="ECO:0007669"/>
    <property type="project" value="InterPro"/>
</dbReference>
<gene>
    <name evidence="2" type="ORF">UFOVP731_1</name>
</gene>
<evidence type="ECO:0000256" key="1">
    <source>
        <dbReference type="SAM" id="MobiDB-lite"/>
    </source>
</evidence>
<reference evidence="2" key="1">
    <citation type="submission" date="2020-04" db="EMBL/GenBank/DDBJ databases">
        <authorList>
            <person name="Chiriac C."/>
            <person name="Salcher M."/>
            <person name="Ghai R."/>
            <person name="Kavagutti S V."/>
        </authorList>
    </citation>
    <scope>NUCLEOTIDE SEQUENCE</scope>
</reference>
<sequence length="344" mass="37601">LFPQPDGSLTVRTVEPEQIVQPGNSQFQNWSYGIETEEDDVFAIKNYHVHYAAPGGEKESTPTMGEIVPASEVVHLKVNVKRSIKRGLSDFSYETLDAFHSAGKLRRNLGEGAAVQAAIAAIRQHDTSTASQVETFIQSAVDYSISDPVTGKPQDYQKLESGSFLDIPKGMSYVPPPGAANAAAHLSIFQALLRSAGNRHNAPEWLCSSDASNNNYSSSLTAESPFLRHCLRLQELYRRSFHKVICAAIEHASACGILPPNVIDYVDIKATAPSVETRDKSIEANANQIYIANKIKSPQMVADELGIDYERNVRDWQEYADDFGPPLSPMNSDLSGGQEQGGFA</sequence>
<feature type="region of interest" description="Disordered" evidence="1">
    <location>
        <begin position="324"/>
        <end position="344"/>
    </location>
</feature>